<dbReference type="GO" id="GO:1990269">
    <property type="term" value="F:RNA polymerase II C-terminal domain phosphoserine binding"/>
    <property type="evidence" value="ECO:0007669"/>
    <property type="project" value="TreeGrafter"/>
</dbReference>
<feature type="domain" description="RRM" evidence="4">
    <location>
        <begin position="359"/>
        <end position="433"/>
    </location>
</feature>
<dbReference type="SMART" id="SM00360">
    <property type="entry name" value="RRM"/>
    <property type="match status" value="1"/>
</dbReference>
<comment type="caution">
    <text evidence="6">The sequence shown here is derived from an EMBL/GenBank/DDBJ whole genome shotgun (WGS) entry which is preliminary data.</text>
</comment>
<protein>
    <submittedName>
        <fullName evidence="6">Uncharacterized protein</fullName>
    </submittedName>
</protein>
<dbReference type="SUPFAM" id="SSF54928">
    <property type="entry name" value="RNA-binding domain, RBD"/>
    <property type="match status" value="1"/>
</dbReference>
<dbReference type="GO" id="GO:2000805">
    <property type="term" value="P:negative regulation of termination of RNA polymerase II transcription, poly(A)-coupled"/>
    <property type="evidence" value="ECO:0007669"/>
    <property type="project" value="TreeGrafter"/>
</dbReference>
<evidence type="ECO:0000259" key="5">
    <source>
        <dbReference type="PROSITE" id="PS51391"/>
    </source>
</evidence>
<dbReference type="Pfam" id="PF00076">
    <property type="entry name" value="RRM_1"/>
    <property type="match status" value="1"/>
</dbReference>
<dbReference type="OrthoDB" id="79367at2759"/>
<feature type="compositionally biased region" description="Basic and acidic residues" evidence="3">
    <location>
        <begin position="268"/>
        <end position="281"/>
    </location>
</feature>
<dbReference type="PANTHER" id="PTHR23140">
    <property type="entry name" value="RNA PROCESSING PROTEIN LD23810P"/>
    <property type="match status" value="1"/>
</dbReference>
<dbReference type="SUPFAM" id="SSF48464">
    <property type="entry name" value="ENTH/VHS domain"/>
    <property type="match status" value="1"/>
</dbReference>
<feature type="compositionally biased region" description="Polar residues" evidence="3">
    <location>
        <begin position="213"/>
        <end position="227"/>
    </location>
</feature>
<evidence type="ECO:0000256" key="1">
    <source>
        <dbReference type="ARBA" id="ARBA00022884"/>
    </source>
</evidence>
<feature type="region of interest" description="Disordered" evidence="3">
    <location>
        <begin position="117"/>
        <end position="142"/>
    </location>
</feature>
<feature type="compositionally biased region" description="Low complexity" evidence="3">
    <location>
        <begin position="576"/>
        <end position="594"/>
    </location>
</feature>
<evidence type="ECO:0000259" key="4">
    <source>
        <dbReference type="PROSITE" id="PS50102"/>
    </source>
</evidence>
<accession>A0A9Q0I8V7</accession>
<name>A0A9Q0I8V7_9TELE</name>
<dbReference type="AlphaFoldDB" id="A0A9Q0I8V7"/>
<dbReference type="InterPro" id="IPR008942">
    <property type="entry name" value="ENTH_VHS"/>
</dbReference>
<feature type="compositionally biased region" description="Basic residues" evidence="3">
    <location>
        <begin position="283"/>
        <end position="314"/>
    </location>
</feature>
<feature type="region of interest" description="Disordered" evidence="3">
    <location>
        <begin position="191"/>
        <end position="346"/>
    </location>
</feature>
<evidence type="ECO:0000256" key="2">
    <source>
        <dbReference type="PROSITE-ProRule" id="PRU00176"/>
    </source>
</evidence>
<dbReference type="InterPro" id="IPR006569">
    <property type="entry name" value="CID_dom"/>
</dbReference>
<dbReference type="PROSITE" id="PS50102">
    <property type="entry name" value="RRM"/>
    <property type="match status" value="1"/>
</dbReference>
<dbReference type="PANTHER" id="PTHR23140:SF3">
    <property type="entry name" value="SR-RELATED AND CTD-ASSOCIATED FACTOR 4"/>
    <property type="match status" value="1"/>
</dbReference>
<dbReference type="InterPro" id="IPR035979">
    <property type="entry name" value="RBD_domain_sf"/>
</dbReference>
<organism evidence="6 7">
    <name type="scientific">Muraenolepis orangiensis</name>
    <name type="common">Patagonian moray cod</name>
    <dbReference type="NCBI Taxonomy" id="630683"/>
    <lineage>
        <taxon>Eukaryota</taxon>
        <taxon>Metazoa</taxon>
        <taxon>Chordata</taxon>
        <taxon>Craniata</taxon>
        <taxon>Vertebrata</taxon>
        <taxon>Euteleostomi</taxon>
        <taxon>Actinopterygii</taxon>
        <taxon>Neopterygii</taxon>
        <taxon>Teleostei</taxon>
        <taxon>Neoteleostei</taxon>
        <taxon>Acanthomorphata</taxon>
        <taxon>Zeiogadaria</taxon>
        <taxon>Gadariae</taxon>
        <taxon>Gadiformes</taxon>
        <taxon>Muraenolepidoidei</taxon>
        <taxon>Muraenolepididae</taxon>
        <taxon>Muraenolepis</taxon>
    </lineage>
</organism>
<dbReference type="InterPro" id="IPR000504">
    <property type="entry name" value="RRM_dom"/>
</dbReference>
<dbReference type="Gene3D" id="1.25.40.90">
    <property type="match status" value="1"/>
</dbReference>
<feature type="region of interest" description="Disordered" evidence="3">
    <location>
        <begin position="532"/>
        <end position="600"/>
    </location>
</feature>
<proteinExistence type="predicted"/>
<dbReference type="Proteomes" id="UP001148018">
    <property type="component" value="Unassembled WGS sequence"/>
</dbReference>
<evidence type="ECO:0000256" key="3">
    <source>
        <dbReference type="SAM" id="MobiDB-lite"/>
    </source>
</evidence>
<keyword evidence="7" id="KW-1185">Reference proteome</keyword>
<evidence type="ECO:0000313" key="6">
    <source>
        <dbReference type="EMBL" id="KAJ3591357.1"/>
    </source>
</evidence>
<feature type="compositionally biased region" description="Polar residues" evidence="3">
    <location>
        <begin position="130"/>
        <end position="142"/>
    </location>
</feature>
<dbReference type="Pfam" id="PF04818">
    <property type="entry name" value="CID"/>
    <property type="match status" value="1"/>
</dbReference>
<dbReference type="EMBL" id="JANIIK010000114">
    <property type="protein sequence ID" value="KAJ3591357.1"/>
    <property type="molecule type" value="Genomic_DNA"/>
</dbReference>
<dbReference type="InterPro" id="IPR051485">
    <property type="entry name" value="SR-CTD_assoc_factor"/>
</dbReference>
<gene>
    <name evidence="6" type="ORF">NHX12_009302</name>
</gene>
<sequence>MEAVNTFNMELYKHVVQIVEKFIKKCKPDLKVPGLYVVDSIVRQSRHQFGVEKDVFGPRFLKNFTETFHNLYLCSEDDRCKIVRVLNLWQKNGVFDMDIIQPLLDMANCPLAPAHSVGGPSGFQPDAQPHASSSPDAVSQLPSSHALAAVAQLFQTSGGQEHHGATAPSIPYGAFTEHKSSLAKKLLDRFDYDDDPEDSRHKDSGHPLGAPGNSFNQFAGQGNNMESSFHPHTMGGSNAHEHGGLDHSGMMSEGYPSMNESYSRTRGGSREDPSPRREGRQKGFGRRSRSGSRSPRRWRSRSTSRTRRSRHRRSGSQSREKRWKSRSQSPDRAERERDRERRQKGLHLVKEQTLSVCSTTLWVGQLDKRTQQSDVTSLLEEFGQIDSVNMIPPRGCAYIVMVHRQDASTALHKLNSGLFKVNQKPIKIAWALNKGIKSTHKKFWDAELGITYIPWSKVKLEELDSFREGGMLDQDSINPDWGDVLNDLRPAGLNGGPEAEQGAGTGGAPLQIIVLKRLLVLIVFVFNGFSPPATGRGQPSDDSAGDGNPSDAMSPDSGSDSRLGSPGPRGMTLLQGPRGMPPHMHGSPPGMHPHFLPGPNMAHMPPQMMFPPERFRMHMGFPPRGPPFHPRGLHHPMGPDGGRPFRNGGPPMGFGGPPFLRGRWLLMQNKSSPVFQLQHRVTFHRAFDPGLGPDIQSPSLHCTVPHTKAVTESLCVVCAILLFRLECEAFKGGAEGFLLVALVSDETFPLVRVALPDCEKVIPGLAPGLCSEELRDEAQRRRMRLSGETMDCSVSVDVFPSQ</sequence>
<dbReference type="InterPro" id="IPR012677">
    <property type="entry name" value="Nucleotide-bd_a/b_plait_sf"/>
</dbReference>
<dbReference type="GO" id="GO:0005634">
    <property type="term" value="C:nucleus"/>
    <property type="evidence" value="ECO:0007669"/>
    <property type="project" value="TreeGrafter"/>
</dbReference>
<evidence type="ECO:0000313" key="7">
    <source>
        <dbReference type="Proteomes" id="UP001148018"/>
    </source>
</evidence>
<dbReference type="GO" id="GO:0003723">
    <property type="term" value="F:RNA binding"/>
    <property type="evidence" value="ECO:0007669"/>
    <property type="project" value="UniProtKB-UniRule"/>
</dbReference>
<dbReference type="Gene3D" id="3.30.70.330">
    <property type="match status" value="1"/>
</dbReference>
<reference evidence="6" key="1">
    <citation type="submission" date="2022-07" db="EMBL/GenBank/DDBJ databases">
        <title>Chromosome-level genome of Muraenolepis orangiensis.</title>
        <authorList>
            <person name="Kim J."/>
        </authorList>
    </citation>
    <scope>NUCLEOTIDE SEQUENCE</scope>
    <source>
        <strain evidence="6">KU_S4_2022</strain>
        <tissue evidence="6">Muscle</tissue>
    </source>
</reference>
<feature type="compositionally biased region" description="Basic and acidic residues" evidence="3">
    <location>
        <begin position="329"/>
        <end position="343"/>
    </location>
</feature>
<keyword evidence="1 2" id="KW-0694">RNA-binding</keyword>
<feature type="domain" description="CID" evidence="5">
    <location>
        <begin position="1"/>
        <end position="111"/>
    </location>
</feature>
<dbReference type="PROSITE" id="PS51391">
    <property type="entry name" value="CID"/>
    <property type="match status" value="1"/>
</dbReference>
<dbReference type="SMART" id="SM00582">
    <property type="entry name" value="RPR"/>
    <property type="match status" value="1"/>
</dbReference>